<name>H5SSL2_ACEAU</name>
<gene>
    <name evidence="1" type="ORF">HGMM_OP3C303</name>
</gene>
<reference evidence="1" key="1">
    <citation type="journal article" date="2005" name="Environ. Microbiol.">
        <title>Genetic and functional properties of uncultivated thermophilic crenarchaeotes from a subsurface gold mine as revealed by analysis of genome fragments.</title>
        <authorList>
            <person name="Nunoura T."/>
            <person name="Hirayama H."/>
            <person name="Takami H."/>
            <person name="Oida H."/>
            <person name="Nishi S."/>
            <person name="Shimamura S."/>
            <person name="Suzuki Y."/>
            <person name="Inagaki F."/>
            <person name="Takai K."/>
            <person name="Nealson K.H."/>
            <person name="Horikoshi K."/>
        </authorList>
    </citation>
    <scope>NUCLEOTIDE SEQUENCE</scope>
</reference>
<protein>
    <submittedName>
        <fullName evidence="1">Uncharacterized protein</fullName>
    </submittedName>
</protein>
<accession>H5SSL2</accession>
<reference evidence="1" key="2">
    <citation type="journal article" date="2012" name="PLoS ONE">
        <title>A Deeply Branching Thermophilic Bacterium with an Ancient Acetyl-CoA Pathway Dominates a Subsurface Ecosystem.</title>
        <authorList>
            <person name="Takami H."/>
            <person name="Noguchi H."/>
            <person name="Takaki Y."/>
            <person name="Uchiyama I."/>
            <person name="Toyoda A."/>
            <person name="Nishi S."/>
            <person name="Chee G.-J."/>
            <person name="Arai W."/>
            <person name="Nunoura T."/>
            <person name="Itoh T."/>
            <person name="Hattori M."/>
            <person name="Takai K."/>
        </authorList>
    </citation>
    <scope>NUCLEOTIDE SEQUENCE</scope>
</reference>
<dbReference type="AlphaFoldDB" id="H5SSL2"/>
<evidence type="ECO:0000313" key="1">
    <source>
        <dbReference type="EMBL" id="BAL59148.1"/>
    </source>
</evidence>
<proteinExistence type="predicted"/>
<dbReference type="EMBL" id="AP011802">
    <property type="protein sequence ID" value="BAL59148.1"/>
    <property type="molecule type" value="Genomic_DNA"/>
</dbReference>
<organism evidence="1">
    <name type="scientific">Acetithermum autotrophicum</name>
    <dbReference type="NCBI Taxonomy" id="1446466"/>
    <lineage>
        <taxon>Bacteria</taxon>
        <taxon>Candidatus Bipolaricaulota</taxon>
        <taxon>Candidatus Acetithermum</taxon>
    </lineage>
</organism>
<sequence length="77" mass="7813">MKKWRVVAVCTVGLVLALLLLGGVPSVDQVLSVTNTNAGVVYAAQNGIVPACLEVGIPTSGVVSESAPSKLVVIPRS</sequence>